<dbReference type="OrthoDB" id="337750at2759"/>
<protein>
    <recommendedName>
        <fullName evidence="4">Checkpoint protein</fullName>
    </recommendedName>
</protein>
<dbReference type="STRING" id="478820.A0A196SK49"/>
<dbReference type="PANTHER" id="PTHR12900">
    <property type="entry name" value="MITOTIC AND DNA DAMAGE CHECKPOINT PROTEIN HUS1"/>
    <property type="match status" value="1"/>
</dbReference>
<evidence type="ECO:0000256" key="3">
    <source>
        <dbReference type="ARBA" id="ARBA00023242"/>
    </source>
</evidence>
<dbReference type="Gene3D" id="3.70.10.10">
    <property type="match status" value="1"/>
</dbReference>
<evidence type="ECO:0000256" key="4">
    <source>
        <dbReference type="PIRNR" id="PIRNR011312"/>
    </source>
</evidence>
<gene>
    <name evidence="5" type="ORF">AV274_1992</name>
</gene>
<dbReference type="GO" id="GO:0031573">
    <property type="term" value="P:mitotic intra-S DNA damage checkpoint signaling"/>
    <property type="evidence" value="ECO:0007669"/>
    <property type="project" value="TreeGrafter"/>
</dbReference>
<dbReference type="InterPro" id="IPR016580">
    <property type="entry name" value="HUS1"/>
</dbReference>
<comment type="caution">
    <text evidence="5">The sequence shown here is derived from an EMBL/GenBank/DDBJ whole genome shotgun (WGS) entry which is preliminary data.</text>
</comment>
<comment type="similarity">
    <text evidence="2 4">Belongs to the HUS1 family.</text>
</comment>
<accession>A0A196SK49</accession>
<keyword evidence="6" id="KW-1185">Reference proteome</keyword>
<evidence type="ECO:0000313" key="6">
    <source>
        <dbReference type="Proteomes" id="UP000078348"/>
    </source>
</evidence>
<dbReference type="PANTHER" id="PTHR12900:SF0">
    <property type="entry name" value="CHECKPOINT PROTEIN"/>
    <property type="match status" value="1"/>
</dbReference>
<keyword evidence="3" id="KW-0539">Nucleus</keyword>
<name>A0A196SK49_BLAHN</name>
<dbReference type="EMBL" id="LXWW01000090">
    <property type="protein sequence ID" value="OAO16299.1"/>
    <property type="molecule type" value="Genomic_DNA"/>
</dbReference>
<evidence type="ECO:0000256" key="2">
    <source>
        <dbReference type="ARBA" id="ARBA00005563"/>
    </source>
</evidence>
<dbReference type="Pfam" id="PF04005">
    <property type="entry name" value="Hus1"/>
    <property type="match status" value="1"/>
</dbReference>
<dbReference type="GO" id="GO:0044778">
    <property type="term" value="P:meiotic DNA integrity checkpoint signaling"/>
    <property type="evidence" value="ECO:0007669"/>
    <property type="project" value="TreeGrafter"/>
</dbReference>
<dbReference type="AlphaFoldDB" id="A0A196SK49"/>
<dbReference type="Proteomes" id="UP000078348">
    <property type="component" value="Unassembled WGS sequence"/>
</dbReference>
<dbReference type="PIRSF" id="PIRSF011312">
    <property type="entry name" value="Cell_cycle_HUS1"/>
    <property type="match status" value="1"/>
</dbReference>
<dbReference type="GO" id="GO:0000723">
    <property type="term" value="P:telomere maintenance"/>
    <property type="evidence" value="ECO:0007669"/>
    <property type="project" value="TreeGrafter"/>
</dbReference>
<dbReference type="GO" id="GO:0000724">
    <property type="term" value="P:double-strand break repair via homologous recombination"/>
    <property type="evidence" value="ECO:0007669"/>
    <property type="project" value="TreeGrafter"/>
</dbReference>
<dbReference type="GO" id="GO:0030896">
    <property type="term" value="C:checkpoint clamp complex"/>
    <property type="evidence" value="ECO:0007669"/>
    <property type="project" value="InterPro"/>
</dbReference>
<evidence type="ECO:0000313" key="5">
    <source>
        <dbReference type="EMBL" id="OAO16299.1"/>
    </source>
</evidence>
<dbReference type="GO" id="GO:0033314">
    <property type="term" value="P:mitotic DNA replication checkpoint signaling"/>
    <property type="evidence" value="ECO:0007669"/>
    <property type="project" value="TreeGrafter"/>
</dbReference>
<dbReference type="GO" id="GO:0006289">
    <property type="term" value="P:nucleotide-excision repair"/>
    <property type="evidence" value="ECO:0007669"/>
    <property type="project" value="TreeGrafter"/>
</dbReference>
<dbReference type="GO" id="GO:0005730">
    <property type="term" value="C:nucleolus"/>
    <property type="evidence" value="ECO:0007669"/>
    <property type="project" value="InterPro"/>
</dbReference>
<comment type="subcellular location">
    <subcellularLocation>
        <location evidence="1">Nucleus</location>
    </subcellularLocation>
</comment>
<organism evidence="5 6">
    <name type="scientific">Blastocystis sp. subtype 1 (strain ATCC 50177 / NandII)</name>
    <dbReference type="NCBI Taxonomy" id="478820"/>
    <lineage>
        <taxon>Eukaryota</taxon>
        <taxon>Sar</taxon>
        <taxon>Stramenopiles</taxon>
        <taxon>Bigyra</taxon>
        <taxon>Opalozoa</taxon>
        <taxon>Opalinata</taxon>
        <taxon>Blastocystidae</taxon>
        <taxon>Blastocystis</taxon>
    </lineage>
</organism>
<evidence type="ECO:0000256" key="1">
    <source>
        <dbReference type="ARBA" id="ARBA00004123"/>
    </source>
</evidence>
<dbReference type="InterPro" id="IPR007150">
    <property type="entry name" value="HUS1/Mec3"/>
</dbReference>
<sequence>MRFHAFIRIQFFDTFVSTINSQASIAETLCFHITPEAITMCAIQKDHTFSAYTQFLLDMFDDYLSESNANNHIYLEFNSHSFSKAMANTKSVKSVRMKLSCYRGTPSLLFDMEMLDGISIRQDLSVKVLQLQEFSIYEEPNTAPPFLKLCVRKAKELRGVLSRMKIVDDAISIEANNQGMLNVSSSNVTVFMETTFSSVQAVDTDTSTVISAHMRVDIKSLMKALASIQVEPKAVHFCFNDVALIIYVIMKAGAGNVTYFIPGQIVEE</sequence>
<dbReference type="GO" id="GO:0035861">
    <property type="term" value="C:site of double-strand break"/>
    <property type="evidence" value="ECO:0007669"/>
    <property type="project" value="TreeGrafter"/>
</dbReference>
<proteinExistence type="inferred from homology"/>
<reference evidence="5 6" key="1">
    <citation type="submission" date="2016-05" db="EMBL/GenBank/DDBJ databases">
        <title>Nuclear genome of Blastocystis sp. subtype 1 NandII.</title>
        <authorList>
            <person name="Gentekaki E."/>
            <person name="Curtis B."/>
            <person name="Stairs C."/>
            <person name="Eme L."/>
            <person name="Herman E."/>
            <person name="Klimes V."/>
            <person name="Arias M.C."/>
            <person name="Elias M."/>
            <person name="Hilliou F."/>
            <person name="Klute M."/>
            <person name="Malik S.-B."/>
            <person name="Pightling A."/>
            <person name="Rachubinski R."/>
            <person name="Salas D."/>
            <person name="Schlacht A."/>
            <person name="Suga H."/>
            <person name="Archibald J."/>
            <person name="Ball S.G."/>
            <person name="Clark G."/>
            <person name="Dacks J."/>
            <person name="Van Der Giezen M."/>
            <person name="Tsaousis A."/>
            <person name="Roger A."/>
        </authorList>
    </citation>
    <scope>NUCLEOTIDE SEQUENCE [LARGE SCALE GENOMIC DNA]</scope>
    <source>
        <strain evidence="6">ATCC 50177 / NandII</strain>
    </source>
</reference>